<proteinExistence type="predicted"/>
<dbReference type="STRING" id="121719.APZ00_07810"/>
<dbReference type="EMBL" id="CP013068">
    <property type="protein sequence ID" value="ALV26991.1"/>
    <property type="molecule type" value="Genomic_DNA"/>
</dbReference>
<keyword evidence="2" id="KW-0472">Membrane</keyword>
<name>A0A0U3ELJ8_9HYPH</name>
<organism evidence="3 4">
    <name type="scientific">Pannonibacter phragmitetus</name>
    <dbReference type="NCBI Taxonomy" id="121719"/>
    <lineage>
        <taxon>Bacteria</taxon>
        <taxon>Pseudomonadati</taxon>
        <taxon>Pseudomonadota</taxon>
        <taxon>Alphaproteobacteria</taxon>
        <taxon>Hyphomicrobiales</taxon>
        <taxon>Stappiaceae</taxon>
        <taxon>Pannonibacter</taxon>
    </lineage>
</organism>
<sequence>MTPAHSRQDTEDRTEGASHLAPGLFKLLLLAFLAALQWTALPGQISRPDLQRAEAGLASAGQAAQAAQRTRDAWRNATAEWRKSGPDRHLSPPPQGSDPAGLAPSGTEHLPQAGRLAQAAVSPALPALALPRDFDARAPPAAA</sequence>
<dbReference type="KEGG" id="pphr:APZ00_07810"/>
<protein>
    <submittedName>
        <fullName evidence="3">Uncharacterized protein</fullName>
    </submittedName>
</protein>
<keyword evidence="2" id="KW-1133">Transmembrane helix</keyword>
<dbReference type="AlphaFoldDB" id="A0A0U3ELJ8"/>
<keyword evidence="4" id="KW-1185">Reference proteome</keyword>
<accession>A0A0U3ELJ8</accession>
<feature type="transmembrane region" description="Helical" evidence="2">
    <location>
        <begin position="20"/>
        <end position="41"/>
    </location>
</feature>
<feature type="region of interest" description="Disordered" evidence="1">
    <location>
        <begin position="61"/>
        <end position="115"/>
    </location>
</feature>
<dbReference type="RefSeq" id="WP_058898583.1">
    <property type="nucleotide sequence ID" value="NZ_CP013068.1"/>
</dbReference>
<evidence type="ECO:0000256" key="2">
    <source>
        <dbReference type="SAM" id="Phobius"/>
    </source>
</evidence>
<keyword evidence="2" id="KW-0812">Transmembrane</keyword>
<evidence type="ECO:0000256" key="1">
    <source>
        <dbReference type="SAM" id="MobiDB-lite"/>
    </source>
</evidence>
<gene>
    <name evidence="3" type="ORF">APZ00_07810</name>
</gene>
<feature type="compositionally biased region" description="Basic and acidic residues" evidence="1">
    <location>
        <begin position="69"/>
        <end position="90"/>
    </location>
</feature>
<evidence type="ECO:0000313" key="3">
    <source>
        <dbReference type="EMBL" id="ALV26991.1"/>
    </source>
</evidence>
<dbReference type="Proteomes" id="UP000064921">
    <property type="component" value="Chromosome"/>
</dbReference>
<reference evidence="3 4" key="1">
    <citation type="submission" date="2015-10" db="EMBL/GenBank/DDBJ databases">
        <title>The world's first case of liver abscess caused by Pannonibacter phragmitetus.</title>
        <authorList>
            <person name="Ming D."/>
            <person name="Wang M."/>
            <person name="Zhou Y."/>
            <person name="Jiang T."/>
            <person name="Hu S."/>
        </authorList>
    </citation>
    <scope>NUCLEOTIDE SEQUENCE [LARGE SCALE GENOMIC DNA]</scope>
    <source>
        <strain evidence="3 4">31801</strain>
    </source>
</reference>
<evidence type="ECO:0000313" key="4">
    <source>
        <dbReference type="Proteomes" id="UP000064921"/>
    </source>
</evidence>